<accession>A0ABQ9GCU0</accession>
<evidence type="ECO:0000256" key="6">
    <source>
        <dbReference type="ARBA" id="ARBA00022918"/>
    </source>
</evidence>
<keyword evidence="4" id="KW-0255">Endonuclease</keyword>
<dbReference type="InterPro" id="IPR043502">
    <property type="entry name" value="DNA/RNA_pol_sf"/>
</dbReference>
<evidence type="ECO:0000259" key="7">
    <source>
        <dbReference type="Pfam" id="PF17917"/>
    </source>
</evidence>
<keyword evidence="5" id="KW-0378">Hydrolase</keyword>
<evidence type="ECO:0000256" key="1">
    <source>
        <dbReference type="ARBA" id="ARBA00022679"/>
    </source>
</evidence>
<dbReference type="EMBL" id="JARBHB010000014">
    <property type="protein sequence ID" value="KAJ8868889.1"/>
    <property type="molecule type" value="Genomic_DNA"/>
</dbReference>
<evidence type="ECO:0000313" key="9">
    <source>
        <dbReference type="Proteomes" id="UP001159363"/>
    </source>
</evidence>
<evidence type="ECO:0000256" key="2">
    <source>
        <dbReference type="ARBA" id="ARBA00022695"/>
    </source>
</evidence>
<dbReference type="SUPFAM" id="SSF56672">
    <property type="entry name" value="DNA/RNA polymerases"/>
    <property type="match status" value="1"/>
</dbReference>
<dbReference type="InterPro" id="IPR041373">
    <property type="entry name" value="RT_RNaseH"/>
</dbReference>
<dbReference type="Proteomes" id="UP001159363">
    <property type="component" value="Chromosome 13"/>
</dbReference>
<keyword evidence="6" id="KW-0695">RNA-directed DNA polymerase</keyword>
<sequence length="63" mass="7079">MGKKSPLFASSTLSKAEQNYTQIDREALAIIFAKFVLVTDHQPLRRLFGHDHGIPTLANSRLQ</sequence>
<gene>
    <name evidence="8" type="ORF">PR048_030430</name>
</gene>
<evidence type="ECO:0000256" key="4">
    <source>
        <dbReference type="ARBA" id="ARBA00022759"/>
    </source>
</evidence>
<keyword evidence="1" id="KW-0808">Transferase</keyword>
<evidence type="ECO:0000313" key="8">
    <source>
        <dbReference type="EMBL" id="KAJ8868889.1"/>
    </source>
</evidence>
<protein>
    <recommendedName>
        <fullName evidence="7">Reverse transcriptase RNase H-like domain-containing protein</fullName>
    </recommendedName>
</protein>
<keyword evidence="3" id="KW-0540">Nuclease</keyword>
<keyword evidence="9" id="KW-1185">Reference proteome</keyword>
<feature type="domain" description="Reverse transcriptase RNase H-like" evidence="7">
    <location>
        <begin position="8"/>
        <end position="57"/>
    </location>
</feature>
<reference evidence="8 9" key="1">
    <citation type="submission" date="2023-02" db="EMBL/GenBank/DDBJ databases">
        <title>LHISI_Scaffold_Assembly.</title>
        <authorList>
            <person name="Stuart O.P."/>
            <person name="Cleave R."/>
            <person name="Magrath M.J.L."/>
            <person name="Mikheyev A.S."/>
        </authorList>
    </citation>
    <scope>NUCLEOTIDE SEQUENCE [LARGE SCALE GENOMIC DNA]</scope>
    <source>
        <strain evidence="8">Daus_M_001</strain>
        <tissue evidence="8">Leg muscle</tissue>
    </source>
</reference>
<keyword evidence="2" id="KW-0548">Nucleotidyltransferase</keyword>
<name>A0ABQ9GCU0_9NEOP</name>
<evidence type="ECO:0000256" key="5">
    <source>
        <dbReference type="ARBA" id="ARBA00022801"/>
    </source>
</evidence>
<proteinExistence type="predicted"/>
<evidence type="ECO:0000256" key="3">
    <source>
        <dbReference type="ARBA" id="ARBA00022722"/>
    </source>
</evidence>
<comment type="caution">
    <text evidence="8">The sequence shown here is derived from an EMBL/GenBank/DDBJ whole genome shotgun (WGS) entry which is preliminary data.</text>
</comment>
<organism evidence="8 9">
    <name type="scientific">Dryococelus australis</name>
    <dbReference type="NCBI Taxonomy" id="614101"/>
    <lineage>
        <taxon>Eukaryota</taxon>
        <taxon>Metazoa</taxon>
        <taxon>Ecdysozoa</taxon>
        <taxon>Arthropoda</taxon>
        <taxon>Hexapoda</taxon>
        <taxon>Insecta</taxon>
        <taxon>Pterygota</taxon>
        <taxon>Neoptera</taxon>
        <taxon>Polyneoptera</taxon>
        <taxon>Phasmatodea</taxon>
        <taxon>Verophasmatodea</taxon>
        <taxon>Anareolatae</taxon>
        <taxon>Phasmatidae</taxon>
        <taxon>Eurycanthinae</taxon>
        <taxon>Dryococelus</taxon>
    </lineage>
</organism>
<dbReference type="Pfam" id="PF17917">
    <property type="entry name" value="RT_RNaseH"/>
    <property type="match status" value="1"/>
</dbReference>